<dbReference type="Pfam" id="PF00143">
    <property type="entry name" value="Interferon"/>
    <property type="match status" value="1"/>
</dbReference>
<evidence type="ECO:0000256" key="4">
    <source>
        <dbReference type="ARBA" id="ARBA00022525"/>
    </source>
</evidence>
<comment type="subcellular location">
    <subcellularLocation>
        <location evidence="1">Secreted</location>
    </subcellularLocation>
</comment>
<evidence type="ECO:0000256" key="8">
    <source>
        <dbReference type="SAM" id="SignalP"/>
    </source>
</evidence>
<sequence length="183" mass="21821">MNLNAVRVYCILMLLNLARGCMWMHPRDKGSQSKFKMVSYDSIQLLEQMGDEVTQRKSNVHILNRLYEHAENLQVEERIIFIHEVINNIKDLYIKGKYDTVTWDPKKLQMFQLNLHRQASELKECIKTLKSRASHSNWYKKIKIHFKKMLQESTNYSAEDWEKARAEVLTHLRRLDILASKEK</sequence>
<accession>A0A3G3LQ63</accession>
<comment type="similarity">
    <text evidence="2">Belongs to the alpha/beta interferon family.</text>
</comment>
<keyword evidence="3" id="KW-0202">Cytokine</keyword>
<dbReference type="GO" id="GO:0005125">
    <property type="term" value="F:cytokine activity"/>
    <property type="evidence" value="ECO:0007669"/>
    <property type="project" value="UniProtKB-KW"/>
</dbReference>
<dbReference type="GO" id="GO:0005615">
    <property type="term" value="C:extracellular space"/>
    <property type="evidence" value="ECO:0007669"/>
    <property type="project" value="UniProtKB-KW"/>
</dbReference>
<keyword evidence="4" id="KW-0964">Secreted</keyword>
<dbReference type="SMR" id="A0A3G3LQ63"/>
<dbReference type="GO" id="GO:0051607">
    <property type="term" value="P:defense response to virus"/>
    <property type="evidence" value="ECO:0007669"/>
    <property type="project" value="UniProtKB-KW"/>
</dbReference>
<dbReference type="AlphaFoldDB" id="A0A3G3LQ63"/>
<keyword evidence="7" id="KW-1015">Disulfide bond</keyword>
<dbReference type="GO" id="GO:0006955">
    <property type="term" value="P:immune response"/>
    <property type="evidence" value="ECO:0007669"/>
    <property type="project" value="UniProtKB-ARBA"/>
</dbReference>
<dbReference type="EMBL" id="MH822129">
    <property type="protein sequence ID" value="AYQ96193.1"/>
    <property type="molecule type" value="mRNA"/>
</dbReference>
<protein>
    <submittedName>
        <fullName evidence="9">IFN1</fullName>
    </submittedName>
</protein>
<organism evidence="9">
    <name type="scientific">Anguilla japonica</name>
    <name type="common">Japanese eel</name>
    <dbReference type="NCBI Taxonomy" id="7937"/>
    <lineage>
        <taxon>Eukaryota</taxon>
        <taxon>Metazoa</taxon>
        <taxon>Chordata</taxon>
        <taxon>Craniata</taxon>
        <taxon>Vertebrata</taxon>
        <taxon>Euteleostomi</taxon>
        <taxon>Actinopterygii</taxon>
        <taxon>Neopterygii</taxon>
        <taxon>Teleostei</taxon>
        <taxon>Anguilliformes</taxon>
        <taxon>Anguillidae</taxon>
        <taxon>Anguilla</taxon>
    </lineage>
</organism>
<evidence type="ECO:0000256" key="6">
    <source>
        <dbReference type="ARBA" id="ARBA00023118"/>
    </source>
</evidence>
<evidence type="ECO:0000256" key="3">
    <source>
        <dbReference type="ARBA" id="ARBA00022514"/>
    </source>
</evidence>
<evidence type="ECO:0000256" key="5">
    <source>
        <dbReference type="ARBA" id="ARBA00022729"/>
    </source>
</evidence>
<reference evidence="9" key="1">
    <citation type="journal article" date="2018" name="Dev. Comp. Immunol.">
        <title>Identification of four type I IFNs from Japanese eel with differential expression properties and Mx promoter inducibility.</title>
        <authorList>
            <person name="Huang B."/>
            <person name="Wang Z.X."/>
            <person name="Liang Y."/>
            <person name="Zhai S.W."/>
            <person name="Huang W.S."/>
            <person name="Nie P."/>
        </authorList>
    </citation>
    <scope>NUCLEOTIDE SEQUENCE</scope>
</reference>
<evidence type="ECO:0000256" key="1">
    <source>
        <dbReference type="ARBA" id="ARBA00004613"/>
    </source>
</evidence>
<evidence type="ECO:0000313" key="9">
    <source>
        <dbReference type="EMBL" id="AYQ96193.1"/>
    </source>
</evidence>
<keyword evidence="6" id="KW-0051">Antiviral defense</keyword>
<dbReference type="GO" id="GO:0005126">
    <property type="term" value="F:cytokine receptor binding"/>
    <property type="evidence" value="ECO:0007669"/>
    <property type="project" value="InterPro"/>
</dbReference>
<name>A0A3G3LQ63_ANGJA</name>
<keyword evidence="5 8" id="KW-0732">Signal</keyword>
<proteinExistence type="evidence at transcript level"/>
<dbReference type="InterPro" id="IPR000471">
    <property type="entry name" value="Interferon_alpha/beta/delta"/>
</dbReference>
<feature type="chain" id="PRO_5018189864" evidence="8">
    <location>
        <begin position="21"/>
        <end position="183"/>
    </location>
</feature>
<feature type="signal peptide" evidence="8">
    <location>
        <begin position="1"/>
        <end position="20"/>
    </location>
</feature>
<evidence type="ECO:0000256" key="2">
    <source>
        <dbReference type="ARBA" id="ARBA00011033"/>
    </source>
</evidence>
<dbReference type="InterPro" id="IPR009079">
    <property type="entry name" value="4_helix_cytokine-like_core"/>
</dbReference>
<dbReference type="PANTHER" id="PTHR11691">
    <property type="entry name" value="TYPE I INTERFERON"/>
    <property type="match status" value="1"/>
</dbReference>
<dbReference type="PANTHER" id="PTHR11691:SF73">
    <property type="entry name" value="INTERFERON BETA"/>
    <property type="match status" value="1"/>
</dbReference>
<dbReference type="Gene3D" id="1.20.1250.10">
    <property type="match status" value="1"/>
</dbReference>
<dbReference type="SUPFAM" id="SSF47266">
    <property type="entry name" value="4-helical cytokines"/>
    <property type="match status" value="1"/>
</dbReference>
<evidence type="ECO:0000256" key="7">
    <source>
        <dbReference type="ARBA" id="ARBA00023157"/>
    </source>
</evidence>